<evidence type="ECO:0000256" key="1">
    <source>
        <dbReference type="ARBA" id="ARBA00004496"/>
    </source>
</evidence>
<evidence type="ECO:0000256" key="2">
    <source>
        <dbReference type="ARBA" id="ARBA00022490"/>
    </source>
</evidence>
<evidence type="ECO:0000256" key="4">
    <source>
        <dbReference type="ARBA" id="ARBA00022737"/>
    </source>
</evidence>
<dbReference type="EMBL" id="CAJVPV010004674">
    <property type="protein sequence ID" value="CAG8577537.1"/>
    <property type="molecule type" value="Genomic_DNA"/>
</dbReference>
<dbReference type="InterPro" id="IPR001611">
    <property type="entry name" value="Leu-rich_rpt"/>
</dbReference>
<keyword evidence="2" id="KW-0963">Cytoplasm</keyword>
<evidence type="ECO:0000256" key="5">
    <source>
        <dbReference type="SAM" id="MobiDB-lite"/>
    </source>
</evidence>
<dbReference type="PANTHER" id="PTHR15454:SF69">
    <property type="entry name" value="SERINE_THREONINE-PROTEIN KINASE 11-INTERACTING PROTEIN"/>
    <property type="match status" value="1"/>
</dbReference>
<dbReference type="Gene3D" id="3.80.10.10">
    <property type="entry name" value="Ribonuclease Inhibitor"/>
    <property type="match status" value="2"/>
</dbReference>
<dbReference type="InterPro" id="IPR032675">
    <property type="entry name" value="LRR_dom_sf"/>
</dbReference>
<gene>
    <name evidence="6" type="ORF">AMORRO_LOCUS6761</name>
</gene>
<sequence length="546" mass="61397">MRVRLYFLNPTSFTYQYIEIFTSKRETAQMTTSVTEDQYIRTLAQYIRSNERRIFTNNSNNSSSPSSSSSVLTGHRRSDSSGSFSMTNLWSFSAALTSSYLKQAVSTAPTTPTSPSGSAGSPKNILVTLDLHHLYLLLVRFSDLGLDVGPFEAFADSKRSEGDNIDIDINDPVETMSVASVNSVSSVSSAMSSLSLFSGWQGWYNAAQKNESIPIKQEVHYIYRAFTKLSGLKLAVNIQKRIDGSDNWSINSILPLPFFKQLTHLEVNGIAPKMLDGWDVLQEKLEYLSLQQGSIDDIYELFVDSVVDGLKRRQKDIKADSGDNESLDGAGKSVESRRVLVDYSPDSILPPRIWVQLKTIILSDNSLTFVANEPLSYLTECVHLDLSNNLLIAVPSGLSQLFNLQHLNLNNNMIETVTGIYQILNNITRLDLRNNRIENLCGLERLWSLEHVDVRENRLNDWEEVKRMTDLHGIKHIYVEGNPFTKFQPNYRVNIFQAYRDHDIDVILDGAGPSYSERRQLTNNRPIPTSHHTPVAVISGDTPLST</sequence>
<dbReference type="PANTHER" id="PTHR15454">
    <property type="entry name" value="NISCHARIN RELATED"/>
    <property type="match status" value="1"/>
</dbReference>
<feature type="non-terminal residue" evidence="6">
    <location>
        <position position="546"/>
    </location>
</feature>
<comment type="caution">
    <text evidence="6">The sequence shown here is derived from an EMBL/GenBank/DDBJ whole genome shotgun (WGS) entry which is preliminary data.</text>
</comment>
<evidence type="ECO:0000256" key="3">
    <source>
        <dbReference type="ARBA" id="ARBA00022614"/>
    </source>
</evidence>
<evidence type="ECO:0000313" key="7">
    <source>
        <dbReference type="Proteomes" id="UP000789342"/>
    </source>
</evidence>
<dbReference type="GO" id="GO:0005737">
    <property type="term" value="C:cytoplasm"/>
    <property type="evidence" value="ECO:0007669"/>
    <property type="project" value="UniProtKB-SubCell"/>
</dbReference>
<dbReference type="SUPFAM" id="SSF52075">
    <property type="entry name" value="Outer arm dynein light chain 1"/>
    <property type="match status" value="1"/>
</dbReference>
<comment type="subcellular location">
    <subcellularLocation>
        <location evidence="1">Cytoplasm</location>
    </subcellularLocation>
</comment>
<dbReference type="OrthoDB" id="676979at2759"/>
<name>A0A9N9BV15_9GLOM</name>
<dbReference type="AlphaFoldDB" id="A0A9N9BV15"/>
<dbReference type="PROSITE" id="PS51450">
    <property type="entry name" value="LRR"/>
    <property type="match status" value="2"/>
</dbReference>
<keyword evidence="7" id="KW-1185">Reference proteome</keyword>
<keyword evidence="3" id="KW-0433">Leucine-rich repeat</keyword>
<feature type="compositionally biased region" description="Polar residues" evidence="5">
    <location>
        <begin position="521"/>
        <end position="532"/>
    </location>
</feature>
<feature type="compositionally biased region" description="Low complexity" evidence="5">
    <location>
        <begin position="57"/>
        <end position="70"/>
    </location>
</feature>
<reference evidence="6" key="1">
    <citation type="submission" date="2021-06" db="EMBL/GenBank/DDBJ databases">
        <authorList>
            <person name="Kallberg Y."/>
            <person name="Tangrot J."/>
            <person name="Rosling A."/>
        </authorList>
    </citation>
    <scope>NUCLEOTIDE SEQUENCE</scope>
    <source>
        <strain evidence="6">CL551</strain>
    </source>
</reference>
<accession>A0A9N9BV15</accession>
<organism evidence="6 7">
    <name type="scientific">Acaulospora morrowiae</name>
    <dbReference type="NCBI Taxonomy" id="94023"/>
    <lineage>
        <taxon>Eukaryota</taxon>
        <taxon>Fungi</taxon>
        <taxon>Fungi incertae sedis</taxon>
        <taxon>Mucoromycota</taxon>
        <taxon>Glomeromycotina</taxon>
        <taxon>Glomeromycetes</taxon>
        <taxon>Diversisporales</taxon>
        <taxon>Acaulosporaceae</taxon>
        <taxon>Acaulospora</taxon>
    </lineage>
</organism>
<feature type="region of interest" description="Disordered" evidence="5">
    <location>
        <begin position="517"/>
        <end position="546"/>
    </location>
</feature>
<feature type="region of interest" description="Disordered" evidence="5">
    <location>
        <begin position="54"/>
        <end position="75"/>
    </location>
</feature>
<keyword evidence="4" id="KW-0677">Repeat</keyword>
<dbReference type="Proteomes" id="UP000789342">
    <property type="component" value="Unassembled WGS sequence"/>
</dbReference>
<evidence type="ECO:0000313" key="6">
    <source>
        <dbReference type="EMBL" id="CAG8577537.1"/>
    </source>
</evidence>
<dbReference type="Pfam" id="PF13855">
    <property type="entry name" value="LRR_8"/>
    <property type="match status" value="1"/>
</dbReference>
<protein>
    <submittedName>
        <fullName evidence="6">14781_t:CDS:1</fullName>
    </submittedName>
</protein>
<proteinExistence type="predicted"/>